<keyword evidence="1" id="KW-1133">Transmembrane helix</keyword>
<accession>A0A4R2RJJ9</accession>
<dbReference type="AlphaFoldDB" id="A0A4R2RJJ9"/>
<gene>
    <name evidence="2" type="ORF">EDD57_14410</name>
</gene>
<feature type="transmembrane region" description="Helical" evidence="1">
    <location>
        <begin position="21"/>
        <end position="40"/>
    </location>
</feature>
<dbReference type="Proteomes" id="UP000294746">
    <property type="component" value="Unassembled WGS sequence"/>
</dbReference>
<comment type="caution">
    <text evidence="2">The sequence shown here is derived from an EMBL/GenBank/DDBJ whole genome shotgun (WGS) entry which is preliminary data.</text>
</comment>
<keyword evidence="1" id="KW-0472">Membrane</keyword>
<evidence type="ECO:0000256" key="1">
    <source>
        <dbReference type="SAM" id="Phobius"/>
    </source>
</evidence>
<dbReference type="EMBL" id="SLXV01000044">
    <property type="protein sequence ID" value="TCP64022.1"/>
    <property type="molecule type" value="Genomic_DNA"/>
</dbReference>
<evidence type="ECO:0000313" key="2">
    <source>
        <dbReference type="EMBL" id="TCP64022.1"/>
    </source>
</evidence>
<sequence>MFLLPDLSMIGYSLNDRIGKIAYNLGHTYIFSGILLFIGWLNHWDFVQQIGLIWIAHIAMDRMIGFGLKYDTFKDTYYIGCECKIIVQRSNSGQDYMVVAAVVCI</sequence>
<dbReference type="InterPro" id="IPR025356">
    <property type="entry name" value="DUF4260"/>
</dbReference>
<name>A0A4R2RJJ9_9BACL</name>
<keyword evidence="3" id="KW-1185">Reference proteome</keyword>
<evidence type="ECO:0000313" key="3">
    <source>
        <dbReference type="Proteomes" id="UP000294746"/>
    </source>
</evidence>
<feature type="transmembrane region" description="Helical" evidence="1">
    <location>
        <begin position="46"/>
        <end position="64"/>
    </location>
</feature>
<protein>
    <submittedName>
        <fullName evidence="2">Uncharacterized protein DUF4260</fullName>
    </submittedName>
</protein>
<proteinExistence type="predicted"/>
<dbReference type="Pfam" id="PF14079">
    <property type="entry name" value="DUF4260"/>
    <property type="match status" value="1"/>
</dbReference>
<organism evidence="2 3">
    <name type="scientific">Baia soyae</name>
    <dbReference type="NCBI Taxonomy" id="1544746"/>
    <lineage>
        <taxon>Bacteria</taxon>
        <taxon>Bacillati</taxon>
        <taxon>Bacillota</taxon>
        <taxon>Bacilli</taxon>
        <taxon>Bacillales</taxon>
        <taxon>Thermoactinomycetaceae</taxon>
        <taxon>Baia</taxon>
    </lineage>
</organism>
<reference evidence="2 3" key="1">
    <citation type="submission" date="2019-03" db="EMBL/GenBank/DDBJ databases">
        <title>Genomic Encyclopedia of Type Strains, Phase IV (KMG-IV): sequencing the most valuable type-strain genomes for metagenomic binning, comparative biology and taxonomic classification.</title>
        <authorList>
            <person name="Goeker M."/>
        </authorList>
    </citation>
    <scope>NUCLEOTIDE SEQUENCE [LARGE SCALE GENOMIC DNA]</scope>
    <source>
        <strain evidence="2 3">DSM 46831</strain>
    </source>
</reference>
<keyword evidence="1" id="KW-0812">Transmembrane</keyword>